<feature type="transmembrane region" description="Helical" evidence="1">
    <location>
        <begin position="69"/>
        <end position="89"/>
    </location>
</feature>
<keyword evidence="1" id="KW-0472">Membrane</keyword>
<dbReference type="PANTHER" id="PTHR33829:SF2">
    <property type="entry name" value="OS04G0386700 PROTEIN"/>
    <property type="match status" value="1"/>
</dbReference>
<evidence type="ECO:0000256" key="1">
    <source>
        <dbReference type="SAM" id="Phobius"/>
    </source>
</evidence>
<dbReference type="Pfam" id="PF24867">
    <property type="entry name" value="DUF7733"/>
    <property type="match status" value="1"/>
</dbReference>
<evidence type="ECO:0000259" key="2">
    <source>
        <dbReference type="Pfam" id="PF24867"/>
    </source>
</evidence>
<organism evidence="3 4">
    <name type="scientific">Sphagnum troendelagicum</name>
    <dbReference type="NCBI Taxonomy" id="128251"/>
    <lineage>
        <taxon>Eukaryota</taxon>
        <taxon>Viridiplantae</taxon>
        <taxon>Streptophyta</taxon>
        <taxon>Embryophyta</taxon>
        <taxon>Bryophyta</taxon>
        <taxon>Sphagnophytina</taxon>
        <taxon>Sphagnopsida</taxon>
        <taxon>Sphagnales</taxon>
        <taxon>Sphagnaceae</taxon>
        <taxon>Sphagnum</taxon>
    </lineage>
</organism>
<protein>
    <recommendedName>
        <fullName evidence="2">DUF7733 domain-containing protein</fullName>
    </recommendedName>
</protein>
<keyword evidence="1" id="KW-0812">Transmembrane</keyword>
<reference evidence="3" key="1">
    <citation type="submission" date="2024-02" db="EMBL/GenBank/DDBJ databases">
        <authorList>
            <consortium name="ELIXIR-Norway"/>
            <consortium name="Elixir Norway"/>
        </authorList>
    </citation>
    <scope>NUCLEOTIDE SEQUENCE</scope>
</reference>
<feature type="transmembrane region" description="Helical" evidence="1">
    <location>
        <begin position="215"/>
        <end position="241"/>
    </location>
</feature>
<keyword evidence="1" id="KW-1133">Transmembrane helix</keyword>
<dbReference type="EMBL" id="OZ019901">
    <property type="protein sequence ID" value="CAK9236940.1"/>
    <property type="molecule type" value="Genomic_DNA"/>
</dbReference>
<feature type="domain" description="DUF7733" evidence="2">
    <location>
        <begin position="45"/>
        <end position="249"/>
    </location>
</feature>
<dbReference type="Proteomes" id="UP001497512">
    <property type="component" value="Chromosome 9"/>
</dbReference>
<keyword evidence="4" id="KW-1185">Reference proteome</keyword>
<sequence length="277" mass="30443">MAELLPAGDKIAEYDARVDPDAPAEKQKEIAEQRKRKHGILGRFSLVQLHVITLVVVLSASGVVPAEDLAFVVLTSIYMFLMNSLVFKAPVSSGPPPNVMANNQYVMGKYLLFASFVGLVVPVGYVLGAFVYGDQKALRSASPHLFLLACQILSENVAFGGNRVSLPIRALIPIFYNTRRLFTLVTWLKTDLNKGLESVGQHGTGMPLTAAQWILFGRALAAFNLVLWCYNLFFFLLPVYLPRAFKKHYEMEAATTALDSKNKAGETAAGETKKKTT</sequence>
<accession>A0ABP0V4T7</accession>
<dbReference type="PANTHER" id="PTHR33829">
    <property type="entry name" value="OSJNBA0044M19.10 PROTEIN"/>
    <property type="match status" value="1"/>
</dbReference>
<dbReference type="InterPro" id="IPR056635">
    <property type="entry name" value="DUF7733"/>
</dbReference>
<feature type="transmembrane region" description="Helical" evidence="1">
    <location>
        <begin position="110"/>
        <end position="132"/>
    </location>
</feature>
<name>A0ABP0V4T7_9BRYO</name>
<proteinExistence type="predicted"/>
<evidence type="ECO:0000313" key="3">
    <source>
        <dbReference type="EMBL" id="CAK9236940.1"/>
    </source>
</evidence>
<gene>
    <name evidence="3" type="ORF">CSSPTR1EN2_LOCUS23340</name>
</gene>
<evidence type="ECO:0000313" key="4">
    <source>
        <dbReference type="Proteomes" id="UP001497512"/>
    </source>
</evidence>
<feature type="transmembrane region" description="Helical" evidence="1">
    <location>
        <begin position="44"/>
        <end position="63"/>
    </location>
</feature>